<evidence type="ECO:0000256" key="6">
    <source>
        <dbReference type="ARBA" id="ARBA00022548"/>
    </source>
</evidence>
<dbReference type="Gene3D" id="1.10.600.10">
    <property type="entry name" value="Farnesyl Diphosphate Synthase"/>
    <property type="match status" value="1"/>
</dbReference>
<dbReference type="InterPro" id="IPR000092">
    <property type="entry name" value="Polyprenyl_synt"/>
</dbReference>
<dbReference type="PANTHER" id="PTHR11525">
    <property type="entry name" value="FARNESYL-PYROPHOSPHATE SYNTHETASE"/>
    <property type="match status" value="1"/>
</dbReference>
<dbReference type="Proteomes" id="UP000008311">
    <property type="component" value="Unassembled WGS sequence"/>
</dbReference>
<keyword evidence="20" id="KW-1185">Reference proteome</keyword>
<evidence type="ECO:0000256" key="18">
    <source>
        <dbReference type="RuleBase" id="RU004466"/>
    </source>
</evidence>
<evidence type="ECO:0000256" key="2">
    <source>
        <dbReference type="ARBA" id="ARBA00004932"/>
    </source>
</evidence>
<dbReference type="SFLD" id="SFLDS00005">
    <property type="entry name" value="Isoprenoid_Synthase_Type_I"/>
    <property type="match status" value="1"/>
</dbReference>
<dbReference type="EMBL" id="EQ973899">
    <property type="protein sequence ID" value="EEF39653.1"/>
    <property type="molecule type" value="Genomic_DNA"/>
</dbReference>
<keyword evidence="9" id="KW-0152">Cholesterol biosynthesis</keyword>
<dbReference type="OrthoDB" id="10257492at2759"/>
<dbReference type="GO" id="GO:0005737">
    <property type="term" value="C:cytoplasm"/>
    <property type="evidence" value="ECO:0000318"/>
    <property type="project" value="GO_Central"/>
</dbReference>
<evidence type="ECO:0000256" key="4">
    <source>
        <dbReference type="ARBA" id="ARBA00006706"/>
    </source>
</evidence>
<dbReference type="OMA" id="YHWALTV"/>
<gene>
    <name evidence="19" type="ORF">RCOM_0523370</name>
</gene>
<keyword evidence="6" id="KW-0153">Cholesterol metabolism</keyword>
<organism evidence="19 20">
    <name type="scientific">Ricinus communis</name>
    <name type="common">Castor bean</name>
    <dbReference type="NCBI Taxonomy" id="3988"/>
    <lineage>
        <taxon>Eukaryota</taxon>
        <taxon>Viridiplantae</taxon>
        <taxon>Streptophyta</taxon>
        <taxon>Embryophyta</taxon>
        <taxon>Tracheophyta</taxon>
        <taxon>Spermatophyta</taxon>
        <taxon>Magnoliopsida</taxon>
        <taxon>eudicotyledons</taxon>
        <taxon>Gunneridae</taxon>
        <taxon>Pentapetalae</taxon>
        <taxon>rosids</taxon>
        <taxon>fabids</taxon>
        <taxon>Malpighiales</taxon>
        <taxon>Euphorbiaceae</taxon>
        <taxon>Acalyphoideae</taxon>
        <taxon>Acalypheae</taxon>
        <taxon>Ricinus</taxon>
    </lineage>
</organism>
<proteinExistence type="inferred from homology"/>
<dbReference type="CDD" id="cd00685">
    <property type="entry name" value="Trans_IPPS_HT"/>
    <property type="match status" value="1"/>
</dbReference>
<dbReference type="SUPFAM" id="SSF48576">
    <property type="entry name" value="Terpenoid synthases"/>
    <property type="match status" value="1"/>
</dbReference>
<evidence type="ECO:0000256" key="8">
    <source>
        <dbReference type="ARBA" id="ARBA00022723"/>
    </source>
</evidence>
<evidence type="ECO:0000256" key="7">
    <source>
        <dbReference type="ARBA" id="ARBA00022679"/>
    </source>
</evidence>
<dbReference type="InterPro" id="IPR008949">
    <property type="entry name" value="Isoprenoid_synthase_dom_sf"/>
</dbReference>
<evidence type="ECO:0000256" key="9">
    <source>
        <dbReference type="ARBA" id="ARBA00022778"/>
    </source>
</evidence>
<keyword evidence="12" id="KW-0756">Sterol biosynthesis</keyword>
<dbReference type="PROSITE" id="PS00723">
    <property type="entry name" value="POLYPRENYL_SYNTHASE_1"/>
    <property type="match status" value="1"/>
</dbReference>
<evidence type="ECO:0000256" key="17">
    <source>
        <dbReference type="ARBA" id="ARBA00046091"/>
    </source>
</evidence>
<dbReference type="GO" id="GO:0045337">
    <property type="term" value="P:farnesyl diphosphate biosynthetic process"/>
    <property type="evidence" value="ECO:0000318"/>
    <property type="project" value="GO_Central"/>
</dbReference>
<reference evidence="20" key="1">
    <citation type="journal article" date="2010" name="Nat. Biotechnol.">
        <title>Draft genome sequence of the oilseed species Ricinus communis.</title>
        <authorList>
            <person name="Chan A.P."/>
            <person name="Crabtree J."/>
            <person name="Zhao Q."/>
            <person name="Lorenzi H."/>
            <person name="Orvis J."/>
            <person name="Puiu D."/>
            <person name="Melake-Berhan A."/>
            <person name="Jones K.M."/>
            <person name="Redman J."/>
            <person name="Chen G."/>
            <person name="Cahoon E.B."/>
            <person name="Gedil M."/>
            <person name="Stanke M."/>
            <person name="Haas B.J."/>
            <person name="Wortman J.R."/>
            <person name="Fraser-Liggett C.M."/>
            <person name="Ravel J."/>
            <person name="Rabinowicz P.D."/>
        </authorList>
    </citation>
    <scope>NUCLEOTIDE SEQUENCE [LARGE SCALE GENOMIC DNA]</scope>
    <source>
        <strain evidence="20">cv. Hale</strain>
    </source>
</reference>
<evidence type="ECO:0000256" key="15">
    <source>
        <dbReference type="ARBA" id="ARBA00023221"/>
    </source>
</evidence>
<dbReference type="eggNOG" id="KOG0711">
    <property type="taxonomic scope" value="Eukaryota"/>
</dbReference>
<dbReference type="Pfam" id="PF00348">
    <property type="entry name" value="polyprenyl_synt"/>
    <property type="match status" value="1"/>
</dbReference>
<evidence type="ECO:0000256" key="12">
    <source>
        <dbReference type="ARBA" id="ARBA00023011"/>
    </source>
</evidence>
<comment type="pathway">
    <text evidence="2">Isoprenoid biosynthesis; geranyl diphosphate biosynthesis; geranyl diphosphate from dimethylallyl diphosphate and isopentenyl diphosphate: step 1/1.</text>
</comment>
<keyword evidence="5" id="KW-0444">Lipid biosynthesis</keyword>
<dbReference type="GO" id="GO:0046872">
    <property type="term" value="F:metal ion binding"/>
    <property type="evidence" value="ECO:0007669"/>
    <property type="project" value="UniProtKB-KW"/>
</dbReference>
<dbReference type="InterPro" id="IPR033749">
    <property type="entry name" value="Polyprenyl_synt_CS"/>
</dbReference>
<keyword evidence="10" id="KW-0460">Magnesium</keyword>
<evidence type="ECO:0000256" key="3">
    <source>
        <dbReference type="ARBA" id="ARBA00005035"/>
    </source>
</evidence>
<comment type="function">
    <text evidence="17">Catalyzes the sequential condensation of isopentenyl pyrophosphate with the allylic pyrophosphates, dimethylallyl pyrophosphate, and then with the resultant geranylpyrophosphate to the ultimate product farnesyl pyrophosphate.</text>
</comment>
<comment type="similarity">
    <text evidence="4 18">Belongs to the FPP/GGPP synthase family.</text>
</comment>
<keyword evidence="11" id="KW-0752">Steroid biosynthesis</keyword>
<evidence type="ECO:0000256" key="16">
    <source>
        <dbReference type="ARBA" id="ARBA00023229"/>
    </source>
</evidence>
<comment type="cofactor">
    <cofactor evidence="1">
        <name>Mg(2+)</name>
        <dbReference type="ChEBI" id="CHEBI:18420"/>
    </cofactor>
</comment>
<evidence type="ECO:0000256" key="1">
    <source>
        <dbReference type="ARBA" id="ARBA00001946"/>
    </source>
</evidence>
<comment type="pathway">
    <text evidence="3">Isoprenoid biosynthesis; farnesyl diphosphate biosynthesis; farnesyl diphosphate from geranyl diphosphate and isopentenyl diphosphate: step 1/1.</text>
</comment>
<evidence type="ECO:0000313" key="19">
    <source>
        <dbReference type="EMBL" id="EEF39653.1"/>
    </source>
</evidence>
<name>B9S9Y3_RICCO</name>
<keyword evidence="7 18" id="KW-0808">Transferase</keyword>
<dbReference type="InParanoid" id="B9S9Y3"/>
<protein>
    <submittedName>
        <fullName evidence="19">Farnesyl-pyrophosphate synthetase, putative</fullName>
        <ecNumber evidence="19">2.5.1.1</ecNumber>
    </submittedName>
</protein>
<dbReference type="PANTHER" id="PTHR11525:SF15">
    <property type="entry name" value="FARNESYL PYROPHOSPHATE SYNTHASE 3"/>
    <property type="match status" value="1"/>
</dbReference>
<dbReference type="EC" id="2.5.1.1" evidence="19"/>
<accession>B9S9Y3</accession>
<keyword evidence="16" id="KW-0414">Isoprene biosynthesis</keyword>
<dbReference type="InterPro" id="IPR039702">
    <property type="entry name" value="FPS1-like"/>
</dbReference>
<sequence>MTDPKSKFLEVYSLLKSQLLNDPAFEFTDDSRQWLEHMLDYNVPRGKLYRGLAVIDCYKALKEGEELTGDEILLASVLGWCMEWLQACAVVLDDIMDNSHTRRGRPCWFRLAKVGLIAINDGILLTNQCHRILRMYFREKPYYVDLLDLFNEVEFQSFSGEMIDLITTHKGEKDLSNYSLSLYHRIVEYKSAYYSIYLPVACALILAGENLENHAEVKKILIEITIYFSVQDDYQDCFGDPKITGKVGTDIEDCKCSWFIVKALELADENQKKVLYENYGKADPACVAKVKEIYEVLDLQGVYTEYERETYEKLTKTIETHPNKALKALWGRFTGTIWTVDRARNPDRAVEN</sequence>
<dbReference type="AlphaFoldDB" id="B9S9Y3"/>
<keyword evidence="8" id="KW-0479">Metal-binding</keyword>
<dbReference type="STRING" id="3988.B9S9Y3"/>
<keyword evidence="14" id="KW-1207">Sterol metabolism</keyword>
<evidence type="ECO:0000256" key="10">
    <source>
        <dbReference type="ARBA" id="ARBA00022842"/>
    </source>
</evidence>
<dbReference type="GO" id="GO:0004337">
    <property type="term" value="F:(2E,6E)-farnesyl diphosphate synthase activity"/>
    <property type="evidence" value="ECO:0000318"/>
    <property type="project" value="GO_Central"/>
</dbReference>
<evidence type="ECO:0000256" key="11">
    <source>
        <dbReference type="ARBA" id="ARBA00022955"/>
    </source>
</evidence>
<dbReference type="FunFam" id="1.10.600.10:FF:000008">
    <property type="entry name" value="Farnesyl pyrophosphate synthase"/>
    <property type="match status" value="1"/>
</dbReference>
<keyword evidence="13" id="KW-0443">Lipid metabolism</keyword>
<dbReference type="KEGG" id="rcu:8286887"/>
<dbReference type="GO" id="GO:0006695">
    <property type="term" value="P:cholesterol biosynthetic process"/>
    <property type="evidence" value="ECO:0007669"/>
    <property type="project" value="UniProtKB-KW"/>
</dbReference>
<evidence type="ECO:0000313" key="20">
    <source>
        <dbReference type="Proteomes" id="UP000008311"/>
    </source>
</evidence>
<keyword evidence="15" id="KW-0753">Steroid metabolism</keyword>
<evidence type="ECO:0000256" key="5">
    <source>
        <dbReference type="ARBA" id="ARBA00022516"/>
    </source>
</evidence>
<dbReference type="GO" id="GO:0004161">
    <property type="term" value="F:dimethylallyltranstransferase activity"/>
    <property type="evidence" value="ECO:0000318"/>
    <property type="project" value="GO_Central"/>
</dbReference>
<evidence type="ECO:0000256" key="13">
    <source>
        <dbReference type="ARBA" id="ARBA00023098"/>
    </source>
</evidence>
<evidence type="ECO:0000256" key="14">
    <source>
        <dbReference type="ARBA" id="ARBA00023166"/>
    </source>
</evidence>